<gene>
    <name evidence="1" type="ORF">GLOTRDRAFT_111820</name>
</gene>
<dbReference type="EMBL" id="KB469306">
    <property type="protein sequence ID" value="EPQ53022.1"/>
    <property type="molecule type" value="Genomic_DNA"/>
</dbReference>
<dbReference type="GeneID" id="19299451"/>
<dbReference type="HOGENOM" id="CLU_2831426_0_0_1"/>
<sequence>MYRLHACRRQTVISARFIASSSPPLNLGNIDKSPQACPGQTAIGPSRLVVGSFWIPELFLSNASSI</sequence>
<dbReference type="RefSeq" id="XP_007868332.1">
    <property type="nucleotide sequence ID" value="XM_007870141.1"/>
</dbReference>
<protein>
    <submittedName>
        <fullName evidence="1">Uncharacterized protein</fullName>
    </submittedName>
</protein>
<accession>S7Q0M4</accession>
<reference evidence="1 2" key="1">
    <citation type="journal article" date="2012" name="Science">
        <title>The Paleozoic origin of enzymatic lignin decomposition reconstructed from 31 fungal genomes.</title>
        <authorList>
            <person name="Floudas D."/>
            <person name="Binder M."/>
            <person name="Riley R."/>
            <person name="Barry K."/>
            <person name="Blanchette R.A."/>
            <person name="Henrissat B."/>
            <person name="Martinez A.T."/>
            <person name="Otillar R."/>
            <person name="Spatafora J.W."/>
            <person name="Yadav J.S."/>
            <person name="Aerts A."/>
            <person name="Benoit I."/>
            <person name="Boyd A."/>
            <person name="Carlson A."/>
            <person name="Copeland A."/>
            <person name="Coutinho P.M."/>
            <person name="de Vries R.P."/>
            <person name="Ferreira P."/>
            <person name="Findley K."/>
            <person name="Foster B."/>
            <person name="Gaskell J."/>
            <person name="Glotzer D."/>
            <person name="Gorecki P."/>
            <person name="Heitman J."/>
            <person name="Hesse C."/>
            <person name="Hori C."/>
            <person name="Igarashi K."/>
            <person name="Jurgens J.A."/>
            <person name="Kallen N."/>
            <person name="Kersten P."/>
            <person name="Kohler A."/>
            <person name="Kuees U."/>
            <person name="Kumar T.K.A."/>
            <person name="Kuo A."/>
            <person name="LaButti K."/>
            <person name="Larrondo L.F."/>
            <person name="Lindquist E."/>
            <person name="Ling A."/>
            <person name="Lombard V."/>
            <person name="Lucas S."/>
            <person name="Lundell T."/>
            <person name="Martin R."/>
            <person name="McLaughlin D.J."/>
            <person name="Morgenstern I."/>
            <person name="Morin E."/>
            <person name="Murat C."/>
            <person name="Nagy L.G."/>
            <person name="Nolan M."/>
            <person name="Ohm R.A."/>
            <person name="Patyshakuliyeva A."/>
            <person name="Rokas A."/>
            <person name="Ruiz-Duenas F.J."/>
            <person name="Sabat G."/>
            <person name="Salamov A."/>
            <person name="Samejima M."/>
            <person name="Schmutz J."/>
            <person name="Slot J.C."/>
            <person name="St John F."/>
            <person name="Stenlid J."/>
            <person name="Sun H."/>
            <person name="Sun S."/>
            <person name="Syed K."/>
            <person name="Tsang A."/>
            <person name="Wiebenga A."/>
            <person name="Young D."/>
            <person name="Pisabarro A."/>
            <person name="Eastwood D.C."/>
            <person name="Martin F."/>
            <person name="Cullen D."/>
            <person name="Grigoriev I.V."/>
            <person name="Hibbett D.S."/>
        </authorList>
    </citation>
    <scope>NUCLEOTIDE SEQUENCE [LARGE SCALE GENOMIC DNA]</scope>
    <source>
        <strain evidence="1 2">ATCC 11539</strain>
    </source>
</reference>
<name>S7Q0M4_GLOTA</name>
<dbReference type="AlphaFoldDB" id="S7Q0M4"/>
<proteinExistence type="predicted"/>
<organism evidence="1 2">
    <name type="scientific">Gloeophyllum trabeum (strain ATCC 11539 / FP-39264 / Madison 617)</name>
    <name type="common">Brown rot fungus</name>
    <dbReference type="NCBI Taxonomy" id="670483"/>
    <lineage>
        <taxon>Eukaryota</taxon>
        <taxon>Fungi</taxon>
        <taxon>Dikarya</taxon>
        <taxon>Basidiomycota</taxon>
        <taxon>Agaricomycotina</taxon>
        <taxon>Agaricomycetes</taxon>
        <taxon>Gloeophyllales</taxon>
        <taxon>Gloeophyllaceae</taxon>
        <taxon>Gloeophyllum</taxon>
    </lineage>
</organism>
<dbReference type="Proteomes" id="UP000030669">
    <property type="component" value="Unassembled WGS sequence"/>
</dbReference>
<keyword evidence="2" id="KW-1185">Reference proteome</keyword>
<dbReference type="KEGG" id="gtr:GLOTRDRAFT_111820"/>
<evidence type="ECO:0000313" key="1">
    <source>
        <dbReference type="EMBL" id="EPQ53022.1"/>
    </source>
</evidence>
<evidence type="ECO:0000313" key="2">
    <source>
        <dbReference type="Proteomes" id="UP000030669"/>
    </source>
</evidence>